<evidence type="ECO:0000256" key="1">
    <source>
        <dbReference type="ARBA" id="ARBA00004496"/>
    </source>
</evidence>
<evidence type="ECO:0000259" key="9">
    <source>
        <dbReference type="PROSITE" id="PS01124"/>
    </source>
</evidence>
<evidence type="ECO:0000256" key="3">
    <source>
        <dbReference type="ARBA" id="ARBA00022553"/>
    </source>
</evidence>
<keyword evidence="2" id="KW-0963">Cytoplasm</keyword>
<dbReference type="PROSITE" id="PS01124">
    <property type="entry name" value="HTH_ARAC_FAMILY_2"/>
    <property type="match status" value="1"/>
</dbReference>
<dbReference type="InterPro" id="IPR051552">
    <property type="entry name" value="HptR"/>
</dbReference>
<feature type="modified residue" description="4-aspartylphosphate" evidence="8">
    <location>
        <position position="55"/>
    </location>
</feature>
<evidence type="ECO:0000256" key="5">
    <source>
        <dbReference type="ARBA" id="ARBA00023015"/>
    </source>
</evidence>
<dbReference type="CDD" id="cd17536">
    <property type="entry name" value="REC_YesN-like"/>
    <property type="match status" value="1"/>
</dbReference>
<dbReference type="SMART" id="SM00448">
    <property type="entry name" value="REC"/>
    <property type="match status" value="1"/>
</dbReference>
<evidence type="ECO:0000256" key="6">
    <source>
        <dbReference type="ARBA" id="ARBA00023125"/>
    </source>
</evidence>
<dbReference type="Pfam" id="PF00072">
    <property type="entry name" value="Response_reg"/>
    <property type="match status" value="1"/>
</dbReference>
<accession>A0ABX2DWT2</accession>
<keyword evidence="4" id="KW-0902">Two-component regulatory system</keyword>
<dbReference type="PANTHER" id="PTHR42713:SF3">
    <property type="entry name" value="TRANSCRIPTIONAL REGULATORY PROTEIN HPTR"/>
    <property type="match status" value="1"/>
</dbReference>
<evidence type="ECO:0000259" key="10">
    <source>
        <dbReference type="PROSITE" id="PS50110"/>
    </source>
</evidence>
<dbReference type="Gene3D" id="1.10.10.60">
    <property type="entry name" value="Homeodomain-like"/>
    <property type="match status" value="2"/>
</dbReference>
<evidence type="ECO:0000313" key="11">
    <source>
        <dbReference type="EMBL" id="NQX49042.1"/>
    </source>
</evidence>
<dbReference type="EMBL" id="JABMKX010000020">
    <property type="protein sequence ID" value="NQX49042.1"/>
    <property type="molecule type" value="Genomic_DNA"/>
</dbReference>
<comment type="subcellular location">
    <subcellularLocation>
        <location evidence="1">Cytoplasm</location>
    </subcellularLocation>
</comment>
<name>A0ABX2DWT2_9BACL</name>
<sequence>MIKVLIVDDEPKLREGMRTLIPWEEQGYTVVATAANGYEALDRFHELAPGLVIADIRMPGMTGLELISELRKESPGCHVLILSGYADFEYAKQAISYHIDGYLLKPVDEEELISYLQELREKISLEERMNDWQALEPARTTEVRVRELLQSKEPAEAVAELGLADRSCEVVLLELKGLNKGEDLREEQVKRLLERHWQDQEERGLFFTLPPYMGLLLKEPLRDERARAGLWQELHHLVSKEGLEFIAAAGGIADRPEEASQSLAAASARLEDAFFGQKHTLLSGMPDHWEEPVSRPGALEEEQDPERDIEVQLLLAVEAGSSEVARELTRQIIRQLVHTRRDETYIKDHLLRIVSSTMARLEAANPEIRPLIAGQASPMSEVYSSGYLHDVERLVSGYMEQISRLTGSGSGRGDEIKRITDLIQRRYKENLKLGTLSEIFNYNSAYLGKMFKNQVGEHFNTYLDKVRIEKAKQLLTQGMKVYEVAEQVGYMNADYFNAKFRKYVGVSPSAFRKEN</sequence>
<dbReference type="SMART" id="SM00342">
    <property type="entry name" value="HTH_ARAC"/>
    <property type="match status" value="1"/>
</dbReference>
<dbReference type="SUPFAM" id="SSF52172">
    <property type="entry name" value="CheY-like"/>
    <property type="match status" value="1"/>
</dbReference>
<dbReference type="InterPro" id="IPR018060">
    <property type="entry name" value="HTH_AraC"/>
</dbReference>
<dbReference type="Pfam" id="PF12833">
    <property type="entry name" value="HTH_18"/>
    <property type="match status" value="1"/>
</dbReference>
<dbReference type="PRINTS" id="PR00032">
    <property type="entry name" value="HTHARAC"/>
</dbReference>
<dbReference type="InterPro" id="IPR011006">
    <property type="entry name" value="CheY-like_superfamily"/>
</dbReference>
<keyword evidence="7" id="KW-0804">Transcription</keyword>
<feature type="domain" description="Response regulatory" evidence="10">
    <location>
        <begin position="3"/>
        <end position="120"/>
    </location>
</feature>
<dbReference type="PROSITE" id="PS50110">
    <property type="entry name" value="RESPONSE_REGULATORY"/>
    <property type="match status" value="1"/>
</dbReference>
<feature type="domain" description="HTH araC/xylS-type" evidence="9">
    <location>
        <begin position="417"/>
        <end position="514"/>
    </location>
</feature>
<dbReference type="PROSITE" id="PS00041">
    <property type="entry name" value="HTH_ARAC_FAMILY_1"/>
    <property type="match status" value="1"/>
</dbReference>
<evidence type="ECO:0000256" key="7">
    <source>
        <dbReference type="ARBA" id="ARBA00023163"/>
    </source>
</evidence>
<proteinExistence type="predicted"/>
<dbReference type="RefSeq" id="WP_173139756.1">
    <property type="nucleotide sequence ID" value="NZ_JABMKX010000020.1"/>
</dbReference>
<evidence type="ECO:0000256" key="2">
    <source>
        <dbReference type="ARBA" id="ARBA00022490"/>
    </source>
</evidence>
<reference evidence="11 12" key="1">
    <citation type="submission" date="2020-05" db="EMBL/GenBank/DDBJ databases">
        <title>Paenibacillus glebae, sp. nov., Paenibacillus humi sp. nov., Paenibacillus pedi sp. nov., Paenibacillus terrestris sp. nov. and Paenibacillus terricola sp. nov., isolated from a forest top soil sample.</title>
        <authorList>
            <person name="Qi S."/>
            <person name="Carlier A."/>
            <person name="Cnockaert M."/>
            <person name="Vandamme P."/>
        </authorList>
    </citation>
    <scope>NUCLEOTIDE SEQUENCE [LARGE SCALE GENOMIC DNA]</scope>
    <source>
        <strain evidence="11 12">LMG 29502</strain>
    </source>
</reference>
<dbReference type="Gene3D" id="3.40.50.2300">
    <property type="match status" value="1"/>
</dbReference>
<dbReference type="InterPro" id="IPR020449">
    <property type="entry name" value="Tscrpt_reg_AraC-type_HTH"/>
</dbReference>
<dbReference type="InterPro" id="IPR001789">
    <property type="entry name" value="Sig_transdc_resp-reg_receiver"/>
</dbReference>
<dbReference type="InterPro" id="IPR018062">
    <property type="entry name" value="HTH_AraC-typ_CS"/>
</dbReference>
<dbReference type="PANTHER" id="PTHR42713">
    <property type="entry name" value="HISTIDINE KINASE-RELATED"/>
    <property type="match status" value="1"/>
</dbReference>
<protein>
    <submittedName>
        <fullName evidence="11">Response regulator transcription factor</fullName>
    </submittedName>
</protein>
<evidence type="ECO:0000256" key="4">
    <source>
        <dbReference type="ARBA" id="ARBA00023012"/>
    </source>
</evidence>
<keyword evidence="5" id="KW-0805">Transcription regulation</keyword>
<dbReference type="InterPro" id="IPR009057">
    <property type="entry name" value="Homeodomain-like_sf"/>
</dbReference>
<dbReference type="SUPFAM" id="SSF46689">
    <property type="entry name" value="Homeodomain-like"/>
    <property type="match status" value="1"/>
</dbReference>
<dbReference type="Proteomes" id="UP000711047">
    <property type="component" value="Unassembled WGS sequence"/>
</dbReference>
<keyword evidence="3 8" id="KW-0597">Phosphoprotein</keyword>
<organism evidence="11 12">
    <name type="scientific">Paenibacillus tritici</name>
    <dbReference type="NCBI Taxonomy" id="1873425"/>
    <lineage>
        <taxon>Bacteria</taxon>
        <taxon>Bacillati</taxon>
        <taxon>Bacillota</taxon>
        <taxon>Bacilli</taxon>
        <taxon>Bacillales</taxon>
        <taxon>Paenibacillaceae</taxon>
        <taxon>Paenibacillus</taxon>
    </lineage>
</organism>
<gene>
    <name evidence="11" type="ORF">HQN87_27330</name>
</gene>
<evidence type="ECO:0000313" key="12">
    <source>
        <dbReference type="Proteomes" id="UP000711047"/>
    </source>
</evidence>
<evidence type="ECO:0000256" key="8">
    <source>
        <dbReference type="PROSITE-ProRule" id="PRU00169"/>
    </source>
</evidence>
<keyword evidence="12" id="KW-1185">Reference proteome</keyword>
<keyword evidence="6" id="KW-0238">DNA-binding</keyword>
<comment type="caution">
    <text evidence="11">The sequence shown here is derived from an EMBL/GenBank/DDBJ whole genome shotgun (WGS) entry which is preliminary data.</text>
</comment>